<dbReference type="Proteomes" id="UP000252985">
    <property type="component" value="Chromosome"/>
</dbReference>
<name>A0A345EHI6_9EURY</name>
<gene>
    <name evidence="1" type="ORF">DU484_18350</name>
</gene>
<protein>
    <submittedName>
        <fullName evidence="1">Uncharacterized protein</fullName>
    </submittedName>
</protein>
<organism evidence="1 2">
    <name type="scientific">Haloplanus rubicundus</name>
    <dbReference type="NCBI Taxonomy" id="1547898"/>
    <lineage>
        <taxon>Archaea</taxon>
        <taxon>Methanobacteriati</taxon>
        <taxon>Methanobacteriota</taxon>
        <taxon>Stenosarchaea group</taxon>
        <taxon>Halobacteria</taxon>
        <taxon>Halobacteriales</taxon>
        <taxon>Haloferacaceae</taxon>
        <taxon>Haloplanus</taxon>
    </lineage>
</organism>
<reference evidence="1 2" key="1">
    <citation type="submission" date="2018-07" db="EMBL/GenBank/DDBJ databases">
        <title>Genome sequences of Haloplanus sp. CBA1112.</title>
        <authorList>
            <person name="Kim Y.B."/>
            <person name="Roh S.W."/>
        </authorList>
    </citation>
    <scope>NUCLEOTIDE SEQUENCE [LARGE SCALE GENOMIC DNA]</scope>
    <source>
        <strain evidence="1 2">CBA1112</strain>
    </source>
</reference>
<proteinExistence type="predicted"/>
<dbReference type="RefSeq" id="WP_114606656.1">
    <property type="nucleotide sequence ID" value="NZ_CP031148.1"/>
</dbReference>
<dbReference type="GeneID" id="37288982"/>
<sequence>MTDDCGTPATHVELQAPVHEATVAAEAAEDLVVVSIRSDALSQCVVLDRDDARRVVNEIEAAVDELDRQQRAGAEP</sequence>
<dbReference type="AlphaFoldDB" id="A0A345EHI6"/>
<accession>A0A345EHI6</accession>
<dbReference type="KEGG" id="haq:DU484_18350"/>
<dbReference type="EMBL" id="CP031148">
    <property type="protein sequence ID" value="AXG11658.1"/>
    <property type="molecule type" value="Genomic_DNA"/>
</dbReference>
<evidence type="ECO:0000313" key="1">
    <source>
        <dbReference type="EMBL" id="AXG11658.1"/>
    </source>
</evidence>
<evidence type="ECO:0000313" key="2">
    <source>
        <dbReference type="Proteomes" id="UP000252985"/>
    </source>
</evidence>